<dbReference type="Pfam" id="PF00067">
    <property type="entry name" value="p450"/>
    <property type="match status" value="1"/>
</dbReference>
<accession>A0A132BE57</accession>
<evidence type="ECO:0000256" key="7">
    <source>
        <dbReference type="PIRSR" id="PIRSR619791-2"/>
    </source>
</evidence>
<dbReference type="InterPro" id="IPR037120">
    <property type="entry name" value="Haem_peroxidase_sf_animal"/>
</dbReference>
<protein>
    <submittedName>
        <fullName evidence="8">Linoleate diol synthase</fullName>
    </submittedName>
</protein>
<dbReference type="Gene3D" id="1.10.640.10">
    <property type="entry name" value="Haem peroxidase domain superfamily, animal type"/>
    <property type="match status" value="1"/>
</dbReference>
<evidence type="ECO:0000256" key="6">
    <source>
        <dbReference type="ARBA" id="ARBA00023004"/>
    </source>
</evidence>
<keyword evidence="4" id="KW-0223">Dioxygenase</keyword>
<dbReference type="InterPro" id="IPR019791">
    <property type="entry name" value="Haem_peroxidase_animal"/>
</dbReference>
<evidence type="ECO:0000313" key="9">
    <source>
        <dbReference type="Proteomes" id="UP000070700"/>
    </source>
</evidence>
<keyword evidence="5" id="KW-0560">Oxidoreductase</keyword>
<dbReference type="InterPro" id="IPR010255">
    <property type="entry name" value="Haem_peroxidase_sf"/>
</dbReference>
<dbReference type="InterPro" id="IPR034812">
    <property type="entry name" value="Ppo-like_N"/>
</dbReference>
<dbReference type="CDD" id="cd20612">
    <property type="entry name" value="CYP_LDS-like_C"/>
    <property type="match status" value="1"/>
</dbReference>
<dbReference type="OrthoDB" id="823504at2759"/>
<reference evidence="8 9" key="1">
    <citation type="submission" date="2015-10" db="EMBL/GenBank/DDBJ databases">
        <title>Full genome of DAOMC 229536 Phialocephala scopiformis, a fungal endophyte of spruce producing the potent anti-insectan compound rugulosin.</title>
        <authorList>
            <consortium name="DOE Joint Genome Institute"/>
            <person name="Walker A.K."/>
            <person name="Frasz S.L."/>
            <person name="Seifert K.A."/>
            <person name="Miller J.D."/>
            <person name="Mondo S.J."/>
            <person name="Labutti K."/>
            <person name="Lipzen A."/>
            <person name="Dockter R."/>
            <person name="Kennedy M."/>
            <person name="Grigoriev I.V."/>
            <person name="Spatafora J.W."/>
        </authorList>
    </citation>
    <scope>NUCLEOTIDE SEQUENCE [LARGE SCALE GENOMIC DNA]</scope>
    <source>
        <strain evidence="8 9">CBS 120377</strain>
    </source>
</reference>
<evidence type="ECO:0000256" key="3">
    <source>
        <dbReference type="ARBA" id="ARBA00022723"/>
    </source>
</evidence>
<dbReference type="InParanoid" id="A0A132BE57"/>
<name>A0A132BE57_MOLSC</name>
<dbReference type="InterPro" id="IPR036396">
    <property type="entry name" value="Cyt_P450_sf"/>
</dbReference>
<dbReference type="Proteomes" id="UP000070700">
    <property type="component" value="Unassembled WGS sequence"/>
</dbReference>
<dbReference type="EMBL" id="KQ947430">
    <property type="protein sequence ID" value="KUJ09947.1"/>
    <property type="molecule type" value="Genomic_DNA"/>
</dbReference>
<dbReference type="Pfam" id="PF03098">
    <property type="entry name" value="An_peroxidase"/>
    <property type="match status" value="2"/>
</dbReference>
<keyword evidence="3 7" id="KW-0479">Metal-binding</keyword>
<sequence>MVLLLNTSATGVDDDNEFLLERMIQMLSKLPPHSKEGKQMTDGLINQLWGGLEHPPKSSLGKDYRYREPDGSCNNIRDPQIGAANTPYARSMPPMVFQSPDLPDPEQLFDMLMARGDDFKPHPNGISSMQFYLAAIITHDIFQTDSKDFNINTTSSYLDLSPLYGRNLEEQRIMRTFKDGLLEPDCFSSKRLLGLPSGCGVFLIMFNRFHNYVVSQLASINERSRFTKPRSYATGIQVESAWQKYDNDLFQTGRLITCGLYINIIMKDYVRTMLSLNRTDSVWGLDPRTKEGQNMLSNPAPEATGNQVSVEFNLIYRWHSALSKKDEAWTEKEFTNLLGGKDPATAPLHEVLAALGRWESMLPEWPEARPFAALSRKSDGTYDDDSLVKILQASIEDVAGTFGANKVPNCLRTVEILGIIQARYWNVATLNEFRSHFGLKKHETFEDINPDPVVANKLMQLYDNPDSVELYPGLLAEKPKPPMSPGSGLCVNFTTSRAILSDAVALVRGDRFYTVDYTLKNLTNWGYNEVDFDLSINQGQLMHKLIFRAFPNHFRQNSIYAHFPFVTPSENFVILDKLGTSSKYSWAPPSKRPDVVVIKSYKAITRILENKKDFKVPWGEAIEFETAQPDASYAKNFAQAGDEAANAASRIHIQKALYVSGWFDQITTYYSDVTRHLLSTNSLAMTAGTKEVDIIRDVIGLANTRFVSALYNLPLKNEVHPQGKYTEQEMYTILLSAYSAIFFDSDIAQSFKLRNVARELAQQLGQVVLMNADMVAATSYLPDFFSLFSRQVKPVTEPSLPSYGNQMIQRLLEKGKSVDESVWGNIIPMTSTVVAIQTQAISQCLDYYLGDGKEHLPELHRLSHLNTKESDENLMRYMLEGCRLNSTMTICRDLASDQIITHSMPPFTSVSSFATVTPFRTITHKLTTGTRVLLNLCTAGRDPAIFPDPGRVRLDRPLNSYIHYGWGPHQCLGIEASRAGLTAMFKTIVGLKGLRRAPGQRGMIKSMPAKNWNGQIGNTSGWNEEEEELAGLKVYMTADQSSISPLPSTMRVRWDA</sequence>
<comment type="subunit">
    <text evidence="1">Homotetramer.</text>
</comment>
<dbReference type="AlphaFoldDB" id="A0A132BE57"/>
<keyword evidence="9" id="KW-1185">Reference proteome</keyword>
<dbReference type="Gene3D" id="1.10.630.10">
    <property type="entry name" value="Cytochrome P450"/>
    <property type="match status" value="1"/>
</dbReference>
<dbReference type="PRINTS" id="PR00457">
    <property type="entry name" value="ANPEROXIDASE"/>
</dbReference>
<evidence type="ECO:0000256" key="5">
    <source>
        <dbReference type="ARBA" id="ARBA00023002"/>
    </source>
</evidence>
<dbReference type="GO" id="GO:0020037">
    <property type="term" value="F:heme binding"/>
    <property type="evidence" value="ECO:0007669"/>
    <property type="project" value="InterPro"/>
</dbReference>
<evidence type="ECO:0000256" key="2">
    <source>
        <dbReference type="ARBA" id="ARBA00022617"/>
    </source>
</evidence>
<dbReference type="PANTHER" id="PTHR11903">
    <property type="entry name" value="PROSTAGLANDIN G/H SYNTHASE"/>
    <property type="match status" value="1"/>
</dbReference>
<dbReference type="RefSeq" id="XP_018064302.1">
    <property type="nucleotide sequence ID" value="XM_018211140.1"/>
</dbReference>
<evidence type="ECO:0000313" key="8">
    <source>
        <dbReference type="EMBL" id="KUJ09947.1"/>
    </source>
</evidence>
<dbReference type="GeneID" id="28820866"/>
<organism evidence="8 9">
    <name type="scientific">Mollisia scopiformis</name>
    <name type="common">Conifer needle endophyte fungus</name>
    <name type="synonym">Phialocephala scopiformis</name>
    <dbReference type="NCBI Taxonomy" id="149040"/>
    <lineage>
        <taxon>Eukaryota</taxon>
        <taxon>Fungi</taxon>
        <taxon>Dikarya</taxon>
        <taxon>Ascomycota</taxon>
        <taxon>Pezizomycotina</taxon>
        <taxon>Leotiomycetes</taxon>
        <taxon>Helotiales</taxon>
        <taxon>Mollisiaceae</taxon>
        <taxon>Mollisia</taxon>
    </lineage>
</organism>
<dbReference type="GO" id="GO:0051213">
    <property type="term" value="F:dioxygenase activity"/>
    <property type="evidence" value="ECO:0007669"/>
    <property type="project" value="UniProtKB-KW"/>
</dbReference>
<dbReference type="PANTHER" id="PTHR11903:SF37">
    <property type="entry name" value="PSI-PRODUCING OXYGENASE A"/>
    <property type="match status" value="1"/>
</dbReference>
<dbReference type="InterPro" id="IPR001128">
    <property type="entry name" value="Cyt_P450"/>
</dbReference>
<feature type="binding site" description="axial binding residue" evidence="7">
    <location>
        <position position="319"/>
    </location>
    <ligand>
        <name>heme b</name>
        <dbReference type="ChEBI" id="CHEBI:60344"/>
    </ligand>
    <ligandPart>
        <name>Fe</name>
        <dbReference type="ChEBI" id="CHEBI:18248"/>
    </ligandPart>
</feature>
<keyword evidence="6 7" id="KW-0408">Iron</keyword>
<dbReference type="GO" id="GO:0006979">
    <property type="term" value="P:response to oxidative stress"/>
    <property type="evidence" value="ECO:0007669"/>
    <property type="project" value="InterPro"/>
</dbReference>
<dbReference type="GO" id="GO:0005506">
    <property type="term" value="F:iron ion binding"/>
    <property type="evidence" value="ECO:0007669"/>
    <property type="project" value="InterPro"/>
</dbReference>
<dbReference type="PROSITE" id="PS50292">
    <property type="entry name" value="PEROXIDASE_3"/>
    <property type="match status" value="1"/>
</dbReference>
<dbReference type="GO" id="GO:0006631">
    <property type="term" value="P:fatty acid metabolic process"/>
    <property type="evidence" value="ECO:0007669"/>
    <property type="project" value="UniProtKB-ARBA"/>
</dbReference>
<dbReference type="SUPFAM" id="SSF48113">
    <property type="entry name" value="Heme-dependent peroxidases"/>
    <property type="match status" value="1"/>
</dbReference>
<dbReference type="CDD" id="cd09817">
    <property type="entry name" value="linoleate_diol_synthase_like"/>
    <property type="match status" value="1"/>
</dbReference>
<gene>
    <name evidence="8" type="ORF">LY89DRAFT_627298</name>
</gene>
<dbReference type="InterPro" id="IPR050783">
    <property type="entry name" value="Oxylipin_biosynth_metab"/>
</dbReference>
<proteinExistence type="predicted"/>
<dbReference type="GO" id="GO:0004601">
    <property type="term" value="F:peroxidase activity"/>
    <property type="evidence" value="ECO:0007669"/>
    <property type="project" value="InterPro"/>
</dbReference>
<dbReference type="SUPFAM" id="SSF48264">
    <property type="entry name" value="Cytochrome P450"/>
    <property type="match status" value="1"/>
</dbReference>
<keyword evidence="2 7" id="KW-0349">Heme</keyword>
<dbReference type="KEGG" id="psco:LY89DRAFT_627298"/>
<dbReference type="GO" id="GO:0016705">
    <property type="term" value="F:oxidoreductase activity, acting on paired donors, with incorporation or reduction of molecular oxygen"/>
    <property type="evidence" value="ECO:0007669"/>
    <property type="project" value="InterPro"/>
</dbReference>
<evidence type="ECO:0000256" key="1">
    <source>
        <dbReference type="ARBA" id="ARBA00011881"/>
    </source>
</evidence>
<dbReference type="GO" id="GO:0004497">
    <property type="term" value="F:monooxygenase activity"/>
    <property type="evidence" value="ECO:0007669"/>
    <property type="project" value="InterPro"/>
</dbReference>
<evidence type="ECO:0000256" key="4">
    <source>
        <dbReference type="ARBA" id="ARBA00022964"/>
    </source>
</evidence>